<gene>
    <name evidence="2" type="ORF">ONB1V03_LOCUS2248</name>
</gene>
<name>A0A7R9QBL1_9ACAR</name>
<dbReference type="EMBL" id="CAJPVJ010000489">
    <property type="protein sequence ID" value="CAG2162656.1"/>
    <property type="molecule type" value="Genomic_DNA"/>
</dbReference>
<reference evidence="2" key="1">
    <citation type="submission" date="2020-11" db="EMBL/GenBank/DDBJ databases">
        <authorList>
            <person name="Tran Van P."/>
        </authorList>
    </citation>
    <scope>NUCLEOTIDE SEQUENCE</scope>
</reference>
<dbReference type="Proteomes" id="UP000728032">
    <property type="component" value="Unassembled WGS sequence"/>
</dbReference>
<protein>
    <submittedName>
        <fullName evidence="2">Uncharacterized protein</fullName>
    </submittedName>
</protein>
<feature type="coiled-coil region" evidence="1">
    <location>
        <begin position="50"/>
        <end position="77"/>
    </location>
</feature>
<dbReference type="AlphaFoldDB" id="A0A7R9QBL1"/>
<evidence type="ECO:0000256" key="1">
    <source>
        <dbReference type="SAM" id="Coils"/>
    </source>
</evidence>
<organism evidence="2">
    <name type="scientific">Oppiella nova</name>
    <dbReference type="NCBI Taxonomy" id="334625"/>
    <lineage>
        <taxon>Eukaryota</taxon>
        <taxon>Metazoa</taxon>
        <taxon>Ecdysozoa</taxon>
        <taxon>Arthropoda</taxon>
        <taxon>Chelicerata</taxon>
        <taxon>Arachnida</taxon>
        <taxon>Acari</taxon>
        <taxon>Acariformes</taxon>
        <taxon>Sarcoptiformes</taxon>
        <taxon>Oribatida</taxon>
        <taxon>Brachypylina</taxon>
        <taxon>Oppioidea</taxon>
        <taxon>Oppiidae</taxon>
        <taxon>Oppiella</taxon>
    </lineage>
</organism>
<evidence type="ECO:0000313" key="2">
    <source>
        <dbReference type="EMBL" id="CAD7639849.1"/>
    </source>
</evidence>
<accession>A0A7R9QBL1</accession>
<keyword evidence="3" id="KW-1185">Reference proteome</keyword>
<evidence type="ECO:0000313" key="3">
    <source>
        <dbReference type="Proteomes" id="UP000728032"/>
    </source>
</evidence>
<proteinExistence type="predicted"/>
<dbReference type="EMBL" id="OC915314">
    <property type="protein sequence ID" value="CAD7639849.1"/>
    <property type="molecule type" value="Genomic_DNA"/>
</dbReference>
<sequence>MAEKWTQTWDPITESNAKKVKIGVNLTVGLNNELVDKSKDITIDNKSNWKRSIDKDLDQLTENIDECEQLLNQLSCGVKDIIIDKANDNQSGSPSDENLIDVKEKAIDKNNNQKSGKCDDKSYKEVLIELAFETPIDISLTQGSDSPKSTPSDQIPQSVLQLSMDLIEEKRKQKTVILNEEKSVPIYGCDECVKTVAEETGQQLALNGSKKNVGNWFRRLVGKKDNKSGKGSDRHWKSVRQMDDTEIKALVDQHREIHLEILRLMTRLYTTTRCPEMMKWLDVKDCE</sequence>
<keyword evidence="1" id="KW-0175">Coiled coil</keyword>